<dbReference type="PROSITE" id="PS51708">
    <property type="entry name" value="CHAD"/>
    <property type="match status" value="1"/>
</dbReference>
<dbReference type="PANTHER" id="PTHR39339:SF1">
    <property type="entry name" value="CHAD DOMAIN-CONTAINING PROTEIN"/>
    <property type="match status" value="1"/>
</dbReference>
<organism evidence="2 3">
    <name type="scientific">Paracoccus broussonetiae subsp. drimophilus</name>
    <dbReference type="NCBI Taxonomy" id="3373869"/>
    <lineage>
        <taxon>Bacteria</taxon>
        <taxon>Pseudomonadati</taxon>
        <taxon>Pseudomonadota</taxon>
        <taxon>Alphaproteobacteria</taxon>
        <taxon>Rhodobacterales</taxon>
        <taxon>Paracoccaceae</taxon>
        <taxon>Paracoccus</taxon>
        <taxon>Paracoccus broussonetiae</taxon>
    </lineage>
</organism>
<accession>A0ABW7LLE3</accession>
<protein>
    <submittedName>
        <fullName evidence="2">CHAD domain-containing protein</fullName>
    </submittedName>
</protein>
<evidence type="ECO:0000313" key="3">
    <source>
        <dbReference type="Proteomes" id="UP001609376"/>
    </source>
</evidence>
<dbReference type="SMART" id="SM00880">
    <property type="entry name" value="CHAD"/>
    <property type="match status" value="1"/>
</dbReference>
<dbReference type="Proteomes" id="UP001609376">
    <property type="component" value="Unassembled WGS sequence"/>
</dbReference>
<dbReference type="Pfam" id="PF05235">
    <property type="entry name" value="CHAD"/>
    <property type="match status" value="1"/>
</dbReference>
<dbReference type="RefSeq" id="WP_395133220.1">
    <property type="nucleotide sequence ID" value="NZ_JBIMPR010000005.1"/>
</dbReference>
<proteinExistence type="predicted"/>
<dbReference type="EMBL" id="JBIMPR010000005">
    <property type="protein sequence ID" value="MFH5774248.1"/>
    <property type="molecule type" value="Genomic_DNA"/>
</dbReference>
<sequence>MTAIDITVQVPPGTGDTAGAGALLAAEIERQAGRAATPGAEDIGPARFALFAERHSWLLVEGSAPLHINLDRGMLAAADRFAPFCDLRLFGASQTVLTLVRQLDGIVPLRISAMTPVQRGERLIAALPGYLKAEQVALSRDMDAVQGFREIACNCIHHYRLNEDLLHCGYSEEALHQARVAIRRLRSAFSIFRPMLGPEAAGALGDELRWLAQELAEARDLDVLVGRLRVGSLRGRLLPMRDRAHERVLATLRDSRSRLLMVDLAAWLQDGDWLQDRDHADARALRLPELASGALDRYLHKMRKFGRDLAKLEDSDRHELRKTAKKLRYAADFFAPICTRKAMAKPQRQFLASLASFQDLMGVLNDRATAPILLEKLGVLDDPEAAFLLQDKDKRSELKAAVRAHQELLSARPFWR</sequence>
<name>A0ABW7LLE3_9RHOB</name>
<evidence type="ECO:0000259" key="1">
    <source>
        <dbReference type="PROSITE" id="PS51708"/>
    </source>
</evidence>
<reference evidence="2 3" key="1">
    <citation type="submission" date="2024-10" db="EMBL/GenBank/DDBJ databases">
        <title>Paracoccus drimophilus sp. nov., a novel bacterium from corn roots in Hunan.</title>
        <authorList>
            <person name="Li X."/>
        </authorList>
    </citation>
    <scope>NUCLEOTIDE SEQUENCE [LARGE SCALE GENOMIC DNA]</scope>
    <source>
        <strain evidence="2 3">NGMCC 1.201697</strain>
    </source>
</reference>
<dbReference type="Gene3D" id="1.40.20.10">
    <property type="entry name" value="CHAD domain"/>
    <property type="match status" value="1"/>
</dbReference>
<comment type="caution">
    <text evidence="2">The sequence shown here is derived from an EMBL/GenBank/DDBJ whole genome shotgun (WGS) entry which is preliminary data.</text>
</comment>
<dbReference type="InterPro" id="IPR007899">
    <property type="entry name" value="CHAD_dom"/>
</dbReference>
<feature type="domain" description="CHAD" evidence="1">
    <location>
        <begin position="141"/>
        <end position="416"/>
    </location>
</feature>
<dbReference type="InterPro" id="IPR038186">
    <property type="entry name" value="CHAD_dom_sf"/>
</dbReference>
<gene>
    <name evidence="2" type="ORF">ACHFJ0_08330</name>
</gene>
<dbReference type="PANTHER" id="PTHR39339">
    <property type="entry name" value="SLR1444 PROTEIN"/>
    <property type="match status" value="1"/>
</dbReference>
<evidence type="ECO:0000313" key="2">
    <source>
        <dbReference type="EMBL" id="MFH5774248.1"/>
    </source>
</evidence>
<keyword evidence="3" id="KW-1185">Reference proteome</keyword>